<dbReference type="PANTHER" id="PTHR22901">
    <property type="entry name" value="SIALATE O-ACETYLESTERASE"/>
    <property type="match status" value="1"/>
</dbReference>
<proteinExistence type="predicted"/>
<reference evidence="5" key="1">
    <citation type="journal article" date="2023" name="Mol. Biol. Evol.">
        <title>Third-Generation Sequencing Reveals the Adaptive Role of the Epigenome in Three Deep-Sea Polychaetes.</title>
        <authorList>
            <person name="Perez M."/>
            <person name="Aroh O."/>
            <person name="Sun Y."/>
            <person name="Lan Y."/>
            <person name="Juniper S.K."/>
            <person name="Young C.R."/>
            <person name="Angers B."/>
            <person name="Qian P.Y."/>
        </authorList>
    </citation>
    <scope>NUCLEOTIDE SEQUENCE</scope>
    <source>
        <strain evidence="5">R07B-5</strain>
    </source>
</reference>
<feature type="domain" description="Sialate O-acetylesterase" evidence="4">
    <location>
        <begin position="245"/>
        <end position="425"/>
    </location>
</feature>
<evidence type="ECO:0000259" key="4">
    <source>
        <dbReference type="Pfam" id="PF03629"/>
    </source>
</evidence>
<dbReference type="EMBL" id="JAODUO010000648">
    <property type="protein sequence ID" value="KAK2176658.1"/>
    <property type="molecule type" value="Genomic_DNA"/>
</dbReference>
<protein>
    <recommendedName>
        <fullName evidence="4">Sialate O-acetylesterase domain-containing protein</fullName>
    </recommendedName>
</protein>
<dbReference type="InterPro" id="IPR039329">
    <property type="entry name" value="SIAE"/>
</dbReference>
<evidence type="ECO:0000256" key="3">
    <source>
        <dbReference type="SAM" id="Phobius"/>
    </source>
</evidence>
<evidence type="ECO:0000313" key="5">
    <source>
        <dbReference type="EMBL" id="KAK2176658.1"/>
    </source>
</evidence>
<evidence type="ECO:0000313" key="6">
    <source>
        <dbReference type="Proteomes" id="UP001209878"/>
    </source>
</evidence>
<dbReference type="GO" id="GO:0001681">
    <property type="term" value="F:sialate O-acetylesterase activity"/>
    <property type="evidence" value="ECO:0007669"/>
    <property type="project" value="InterPro"/>
</dbReference>
<dbReference type="Gene3D" id="3.40.50.1110">
    <property type="entry name" value="SGNH hydrolase"/>
    <property type="match status" value="1"/>
</dbReference>
<dbReference type="GO" id="GO:0005975">
    <property type="term" value="P:carbohydrate metabolic process"/>
    <property type="evidence" value="ECO:0007669"/>
    <property type="project" value="TreeGrafter"/>
</dbReference>
<feature type="compositionally biased region" description="Acidic residues" evidence="2">
    <location>
        <begin position="85"/>
        <end position="96"/>
    </location>
</feature>
<dbReference type="PANTHER" id="PTHR22901:SF0">
    <property type="entry name" value="SIALATE O-ACETYLESTERASE"/>
    <property type="match status" value="1"/>
</dbReference>
<name>A0AAD9KS62_RIDPI</name>
<dbReference type="InterPro" id="IPR036514">
    <property type="entry name" value="SGNH_hydro_sf"/>
</dbReference>
<evidence type="ECO:0000256" key="2">
    <source>
        <dbReference type="SAM" id="MobiDB-lite"/>
    </source>
</evidence>
<dbReference type="SUPFAM" id="SSF52266">
    <property type="entry name" value="SGNH hydrolase"/>
    <property type="match status" value="1"/>
</dbReference>
<keyword evidence="3" id="KW-0812">Transmembrane</keyword>
<dbReference type="InterPro" id="IPR005181">
    <property type="entry name" value="SASA"/>
</dbReference>
<dbReference type="Pfam" id="PF03629">
    <property type="entry name" value="SASA"/>
    <property type="match status" value="1"/>
</dbReference>
<organism evidence="5 6">
    <name type="scientific">Ridgeia piscesae</name>
    <name type="common">Tubeworm</name>
    <dbReference type="NCBI Taxonomy" id="27915"/>
    <lineage>
        <taxon>Eukaryota</taxon>
        <taxon>Metazoa</taxon>
        <taxon>Spiralia</taxon>
        <taxon>Lophotrochozoa</taxon>
        <taxon>Annelida</taxon>
        <taxon>Polychaeta</taxon>
        <taxon>Sedentaria</taxon>
        <taxon>Canalipalpata</taxon>
        <taxon>Sabellida</taxon>
        <taxon>Siboglinidae</taxon>
        <taxon>Ridgeia</taxon>
    </lineage>
</organism>
<feature type="compositionally biased region" description="Basic and acidic residues" evidence="2">
    <location>
        <begin position="28"/>
        <end position="43"/>
    </location>
</feature>
<comment type="caution">
    <text evidence="5">The sequence shown here is derived from an EMBL/GenBank/DDBJ whole genome shotgun (WGS) entry which is preliminary data.</text>
</comment>
<keyword evidence="1" id="KW-0378">Hydrolase</keyword>
<feature type="transmembrane region" description="Helical" evidence="3">
    <location>
        <begin position="117"/>
        <end position="138"/>
    </location>
</feature>
<keyword evidence="3" id="KW-1133">Transmembrane helix</keyword>
<sequence length="682" mass="75709">MTVQDQCMSVEVAESKRNSDSTMGSEGTSEKPVEGNKKKEGKEQVAMNNITSIEMETGKKEDGDESDSDCAATETQPLKDRDEEGGVEDLDGDDSPDVFTKDCDSTSGKKGLWDKRCMTVGVVVLVLIVCGAIAAILMHRFTAREYHELQFASYYSDHMVLQRAPSRAVLWGYSSITDDNITITLQLKADSVNTVYKTSVHATDGNPVWRVVLDPVSDPGPFVITVTIDNQPGSTLQLTDVLFGDVWMCAGQSNMQYPVSMLSNSSAELANLEQFSTVRLFVVGSHKSPFSNYDLQKIQLPWSIPSKETLMGSYVPQGQFSSHFSALCWLYGKQLQQRLHYPIGLIEATYSSSNIDEWAPLNVLEDCGVAAGSTSAVWNAMVSPLLHLSLYGVIWYQGESDALALSRNYNCTFVKMVTSWRQKLYDGTNGATDLTFPFGFVQLGANRPGDHLTYGYTDIRWRQTANYGFVPNPHLQKVFMAVAMDLPDLNSTHRRQANVHTQKMKHTPFVTCSIHPRFKRVVASRLVKGALSVAYRQRNVTFAGPTPTKYAAFKHNHTLLLHLDSTQVDVRDKNGFEVCCSDDVNLFCPSSFIKTSYAPGREWVAAPVVAHSGHMVVLSWAACAANQHMVGLRYAWRETPCRYNQCAIYDATSSLPMPPYIHLGLLDTGITMILPRTQLNIL</sequence>
<accession>A0AAD9KS62</accession>
<dbReference type="AlphaFoldDB" id="A0AAD9KS62"/>
<dbReference type="Proteomes" id="UP001209878">
    <property type="component" value="Unassembled WGS sequence"/>
</dbReference>
<gene>
    <name evidence="5" type="ORF">NP493_649g01057</name>
</gene>
<keyword evidence="3" id="KW-0472">Membrane</keyword>
<keyword evidence="6" id="KW-1185">Reference proteome</keyword>
<evidence type="ECO:0000256" key="1">
    <source>
        <dbReference type="ARBA" id="ARBA00022801"/>
    </source>
</evidence>
<feature type="region of interest" description="Disordered" evidence="2">
    <location>
        <begin position="1"/>
        <end position="102"/>
    </location>
</feature>